<evidence type="ECO:0000313" key="3">
    <source>
        <dbReference type="Proteomes" id="UP000220102"/>
    </source>
</evidence>
<sequence length="101" mass="11272">MPKYIIERDVPGVGSLSLREQKAGALKSLRAVKELGIQWQQSYICGNKTFCVYIADNKDIVRKHAERSGFPATKITEVKTMHDPTTAEMPINESTPDPPID</sequence>
<dbReference type="OrthoDB" id="9800027at2"/>
<dbReference type="EMBL" id="PDEQ01000001">
    <property type="protein sequence ID" value="PEN15141.1"/>
    <property type="molecule type" value="Genomic_DNA"/>
</dbReference>
<name>A0A2A8D2P2_9BACT</name>
<evidence type="ECO:0008006" key="4">
    <source>
        <dbReference type="Google" id="ProtNLM"/>
    </source>
</evidence>
<dbReference type="InterPro" id="IPR025336">
    <property type="entry name" value="SCO4226-like"/>
</dbReference>
<dbReference type="AlphaFoldDB" id="A0A2A8D2P2"/>
<gene>
    <name evidence="2" type="ORF">CRI94_02315</name>
</gene>
<dbReference type="Pfam" id="PF14026">
    <property type="entry name" value="SCO4226-like"/>
    <property type="match status" value="1"/>
</dbReference>
<evidence type="ECO:0000313" key="2">
    <source>
        <dbReference type="EMBL" id="PEN15141.1"/>
    </source>
</evidence>
<comment type="caution">
    <text evidence="2">The sequence shown here is derived from an EMBL/GenBank/DDBJ whole genome shotgun (WGS) entry which is preliminary data.</text>
</comment>
<feature type="region of interest" description="Disordered" evidence="1">
    <location>
        <begin position="73"/>
        <end position="101"/>
    </location>
</feature>
<proteinExistence type="predicted"/>
<dbReference type="Proteomes" id="UP000220102">
    <property type="component" value="Unassembled WGS sequence"/>
</dbReference>
<dbReference type="Gene3D" id="3.30.70.3090">
    <property type="entry name" value="ORF SCO4226, nickel-binding ferredoxin-like monomer"/>
    <property type="match status" value="1"/>
</dbReference>
<dbReference type="RefSeq" id="WP_098074039.1">
    <property type="nucleotide sequence ID" value="NZ_PDEQ01000001.1"/>
</dbReference>
<dbReference type="InterPro" id="IPR042557">
    <property type="entry name" value="SCO4226"/>
</dbReference>
<reference evidence="2 3" key="1">
    <citation type="submission" date="2017-10" db="EMBL/GenBank/DDBJ databases">
        <title>Draft genome of Longibacter Salinarum.</title>
        <authorList>
            <person name="Goh K.M."/>
            <person name="Shamsir M.S."/>
            <person name="Lim S.W."/>
        </authorList>
    </citation>
    <scope>NUCLEOTIDE SEQUENCE [LARGE SCALE GENOMIC DNA]</scope>
    <source>
        <strain evidence="2 3">KCTC 52045</strain>
    </source>
</reference>
<accession>A0A2A8D2P2</accession>
<keyword evidence="3" id="KW-1185">Reference proteome</keyword>
<evidence type="ECO:0000256" key="1">
    <source>
        <dbReference type="SAM" id="MobiDB-lite"/>
    </source>
</evidence>
<protein>
    <recommendedName>
        <fullName evidence="4">DUF4242 domain-containing protein</fullName>
    </recommendedName>
</protein>
<organism evidence="2 3">
    <name type="scientific">Longibacter salinarum</name>
    <dbReference type="NCBI Taxonomy" id="1850348"/>
    <lineage>
        <taxon>Bacteria</taxon>
        <taxon>Pseudomonadati</taxon>
        <taxon>Rhodothermota</taxon>
        <taxon>Rhodothermia</taxon>
        <taxon>Rhodothermales</taxon>
        <taxon>Salisaetaceae</taxon>
        <taxon>Longibacter</taxon>
    </lineage>
</organism>